<dbReference type="Pfam" id="PF00496">
    <property type="entry name" value="SBP_bac_5"/>
    <property type="match status" value="1"/>
</dbReference>
<keyword evidence="3" id="KW-0732">Signal</keyword>
<reference evidence="5 6" key="1">
    <citation type="submission" date="2017-11" db="EMBL/GenBank/DDBJ databases">
        <title>Comparative genomic analysis of Holospora spp., intranuclear symbionts of paramecia.</title>
        <authorList>
            <person name="Garushyants S.K."/>
            <person name="Beliavskaya A."/>
            <person name="Malko D.B."/>
            <person name="Logacheva M.D."/>
            <person name="Rautian M.S."/>
            <person name="Gelfand M.S."/>
        </authorList>
    </citation>
    <scope>NUCLEOTIDE SEQUENCE [LARGE SCALE GENOMIC DNA]</scope>
    <source>
        <strain evidence="6">02AZ16</strain>
    </source>
</reference>
<dbReference type="Proteomes" id="UP000239425">
    <property type="component" value="Unassembled WGS sequence"/>
</dbReference>
<accession>A0A2S5RDP9</accession>
<dbReference type="InterPro" id="IPR030678">
    <property type="entry name" value="Peptide/Ni-bd"/>
</dbReference>
<evidence type="ECO:0000313" key="5">
    <source>
        <dbReference type="EMBL" id="PPE05332.1"/>
    </source>
</evidence>
<dbReference type="InterPro" id="IPR000914">
    <property type="entry name" value="SBP_5_dom"/>
</dbReference>
<comment type="subcellular location">
    <subcellularLocation>
        <location evidence="1">Periplasm</location>
    </subcellularLocation>
</comment>
<evidence type="ECO:0000313" key="6">
    <source>
        <dbReference type="Proteomes" id="UP000239425"/>
    </source>
</evidence>
<proteinExistence type="inferred from homology"/>
<evidence type="ECO:0000256" key="2">
    <source>
        <dbReference type="ARBA" id="ARBA00005695"/>
    </source>
</evidence>
<dbReference type="GO" id="GO:0042884">
    <property type="term" value="P:microcin transport"/>
    <property type="evidence" value="ECO:0007669"/>
    <property type="project" value="TreeGrafter"/>
</dbReference>
<dbReference type="EMBL" id="PHHC01000065">
    <property type="protein sequence ID" value="PPE05332.1"/>
    <property type="molecule type" value="Genomic_DNA"/>
</dbReference>
<protein>
    <submittedName>
        <fullName evidence="5">Bacterial extracellular solute-binding protein, family 5 Middle</fullName>
    </submittedName>
</protein>
<dbReference type="PANTHER" id="PTHR30290">
    <property type="entry name" value="PERIPLASMIC BINDING COMPONENT OF ABC TRANSPORTER"/>
    <property type="match status" value="1"/>
</dbReference>
<comment type="similarity">
    <text evidence="2">Belongs to the bacterial solute-binding protein 5 family.</text>
</comment>
<dbReference type="AlphaFoldDB" id="A0A2S5RDP9"/>
<comment type="caution">
    <text evidence="5">The sequence shown here is derived from an EMBL/GenBank/DDBJ whole genome shotgun (WGS) entry which is preliminary data.</text>
</comment>
<organism evidence="5 6">
    <name type="scientific">Holospora curviuscula</name>
    <dbReference type="NCBI Taxonomy" id="1082868"/>
    <lineage>
        <taxon>Bacteria</taxon>
        <taxon>Pseudomonadati</taxon>
        <taxon>Pseudomonadota</taxon>
        <taxon>Alphaproteobacteria</taxon>
        <taxon>Holosporales</taxon>
        <taxon>Holosporaceae</taxon>
        <taxon>Holospora</taxon>
    </lineage>
</organism>
<evidence type="ECO:0000256" key="1">
    <source>
        <dbReference type="ARBA" id="ARBA00004418"/>
    </source>
</evidence>
<evidence type="ECO:0000256" key="3">
    <source>
        <dbReference type="ARBA" id="ARBA00022729"/>
    </source>
</evidence>
<gene>
    <name evidence="5" type="ORF">HCUR_00290</name>
</gene>
<dbReference type="Gene3D" id="3.40.190.10">
    <property type="entry name" value="Periplasmic binding protein-like II"/>
    <property type="match status" value="1"/>
</dbReference>
<dbReference type="SUPFAM" id="SSF53850">
    <property type="entry name" value="Periplasmic binding protein-like II"/>
    <property type="match status" value="1"/>
</dbReference>
<dbReference type="GO" id="GO:1904680">
    <property type="term" value="F:peptide transmembrane transporter activity"/>
    <property type="evidence" value="ECO:0007669"/>
    <property type="project" value="TreeGrafter"/>
</dbReference>
<dbReference type="GO" id="GO:0030288">
    <property type="term" value="C:outer membrane-bounded periplasmic space"/>
    <property type="evidence" value="ECO:0007669"/>
    <property type="project" value="TreeGrafter"/>
</dbReference>
<evidence type="ECO:0000259" key="4">
    <source>
        <dbReference type="Pfam" id="PF00496"/>
    </source>
</evidence>
<dbReference type="GO" id="GO:0043190">
    <property type="term" value="C:ATP-binding cassette (ABC) transporter complex"/>
    <property type="evidence" value="ECO:0007669"/>
    <property type="project" value="InterPro"/>
</dbReference>
<dbReference type="OrthoDB" id="9803988at2"/>
<sequence length="636" mass="73097">MRKKLNKAVFYCATISMSNLGGSAKKITESIKKETRDTVGDMCTLNPVPINFQETSSFFKKSFEEGTNFTMYRVDHTFHAQRLVNPRAPKGGLIRLAMVAPSFTSLDPFVSISVPPGLYSAYVPGMAISSLMMRCWECPFHMIPYCAQKIRKAKDNSWITFYLDPNARFHDGRPITAQDVLATFNYFCRYGSAHRKRIGTKISRISVENTRTITFYIAPIEEKSGCSPRYDPEFPLVIAGLPVLSEEDLRHRNGVENLMNPLMGSGPYRLRQHTDHVTIYERVPDFWGKNLPQFQGIANADTLHYRRFLTKEAAFAAFRRGEVDVWIEDNPHQWENYASFPAQGSSIKIHKIIHNEPIGMMGFFLNSKRPLFRDIRVRQGISAILNLKFLDFQRILGKQSCRIRSFFQGTPYAALEPLSPEEQALLLTLPLPLTDIFGPTLQSKKAISDHFKISGWRLKNNLLQKDGVPMSFTITVKRKEEKVWAGRFSIYLKDFGIDAQVKEVDETAYYQKISQKDFDVVVEERRISNSPGAEQVYYWTSEHAGPQGKNYSCIQDPNVDFACQNMMLSLNNQKKYELWLRILDRILKRGCYVLPLHYYTTKIIAHWKHIGIPDPIHHIPDSSPVTSYWSIFQTHP</sequence>
<dbReference type="InterPro" id="IPR039424">
    <property type="entry name" value="SBP_5"/>
</dbReference>
<dbReference type="PIRSF" id="PIRSF002741">
    <property type="entry name" value="MppA"/>
    <property type="match status" value="1"/>
</dbReference>
<dbReference type="PANTHER" id="PTHR30290:SF64">
    <property type="entry name" value="ABC TRANSPORTER PERIPLASMIC BINDING PROTEIN"/>
    <property type="match status" value="1"/>
</dbReference>
<dbReference type="GO" id="GO:0015833">
    <property type="term" value="P:peptide transport"/>
    <property type="evidence" value="ECO:0007669"/>
    <property type="project" value="TreeGrafter"/>
</dbReference>
<dbReference type="Gene3D" id="3.10.105.10">
    <property type="entry name" value="Dipeptide-binding Protein, Domain 3"/>
    <property type="match status" value="1"/>
</dbReference>
<name>A0A2S5RDP9_9PROT</name>
<keyword evidence="6" id="KW-1185">Reference proteome</keyword>
<feature type="domain" description="Solute-binding protein family 5" evidence="4">
    <location>
        <begin position="143"/>
        <end position="542"/>
    </location>
</feature>